<evidence type="ECO:0000256" key="2">
    <source>
        <dbReference type="ARBA" id="ARBA00022475"/>
    </source>
</evidence>
<evidence type="ECO:0000256" key="1">
    <source>
        <dbReference type="ARBA" id="ARBA00004651"/>
    </source>
</evidence>
<keyword evidence="5 6" id="KW-0472">Membrane</keyword>
<evidence type="ECO:0000259" key="7">
    <source>
        <dbReference type="Pfam" id="PF02706"/>
    </source>
</evidence>
<organism evidence="8 9">
    <name type="scientific">Hydrogenimonas cancrithermarum</name>
    <dbReference type="NCBI Taxonomy" id="2993563"/>
    <lineage>
        <taxon>Bacteria</taxon>
        <taxon>Pseudomonadati</taxon>
        <taxon>Campylobacterota</taxon>
        <taxon>Epsilonproteobacteria</taxon>
        <taxon>Campylobacterales</taxon>
        <taxon>Hydrogenimonadaceae</taxon>
        <taxon>Hydrogenimonas</taxon>
    </lineage>
</organism>
<keyword evidence="2" id="KW-1003">Cell membrane</keyword>
<dbReference type="PANTHER" id="PTHR32309:SF13">
    <property type="entry name" value="FERRIC ENTEROBACTIN TRANSPORT PROTEIN FEPE"/>
    <property type="match status" value="1"/>
</dbReference>
<gene>
    <name evidence="8" type="primary">wzz</name>
    <name evidence="8" type="ORF">HCR_17180</name>
</gene>
<dbReference type="EMBL" id="AP027370">
    <property type="protein sequence ID" value="BDY13406.1"/>
    <property type="molecule type" value="Genomic_DNA"/>
</dbReference>
<feature type="transmembrane region" description="Helical" evidence="6">
    <location>
        <begin position="78"/>
        <end position="97"/>
    </location>
</feature>
<proteinExistence type="predicted"/>
<dbReference type="InterPro" id="IPR003856">
    <property type="entry name" value="LPS_length_determ_N"/>
</dbReference>
<keyword evidence="4 6" id="KW-1133">Transmembrane helix</keyword>
<keyword evidence="3 6" id="KW-0812">Transmembrane</keyword>
<evidence type="ECO:0000313" key="8">
    <source>
        <dbReference type="EMBL" id="BDY13406.1"/>
    </source>
</evidence>
<feature type="transmembrane region" description="Helical" evidence="6">
    <location>
        <begin position="287"/>
        <end position="307"/>
    </location>
</feature>
<reference evidence="8 9" key="1">
    <citation type="submission" date="2023-03" db="EMBL/GenBank/DDBJ databases">
        <title>Description of Hydrogenimonas sp. ISO32.</title>
        <authorList>
            <person name="Mino S."/>
            <person name="Fukazawa S."/>
            <person name="Sawabe T."/>
        </authorList>
    </citation>
    <scope>NUCLEOTIDE SEQUENCE [LARGE SCALE GENOMIC DNA]</scope>
    <source>
        <strain evidence="8 9">ISO32</strain>
    </source>
</reference>
<keyword evidence="9" id="KW-1185">Reference proteome</keyword>
<evidence type="ECO:0000256" key="4">
    <source>
        <dbReference type="ARBA" id="ARBA00022989"/>
    </source>
</evidence>
<dbReference type="InterPro" id="IPR050445">
    <property type="entry name" value="Bact_polysacc_biosynth/exp"/>
</dbReference>
<feature type="transmembrane region" description="Helical" evidence="6">
    <location>
        <begin position="41"/>
        <end position="58"/>
    </location>
</feature>
<evidence type="ECO:0000256" key="6">
    <source>
        <dbReference type="SAM" id="Phobius"/>
    </source>
</evidence>
<evidence type="ECO:0000256" key="3">
    <source>
        <dbReference type="ARBA" id="ARBA00022692"/>
    </source>
</evidence>
<evidence type="ECO:0000256" key="5">
    <source>
        <dbReference type="ARBA" id="ARBA00023136"/>
    </source>
</evidence>
<feature type="domain" description="Polysaccharide chain length determinant N-terminal" evidence="7">
    <location>
        <begin position="23"/>
        <end position="76"/>
    </location>
</feature>
<dbReference type="Proteomes" id="UP001321445">
    <property type="component" value="Chromosome"/>
</dbReference>
<name>A0ABM8FM51_9BACT</name>
<dbReference type="RefSeq" id="WP_286336361.1">
    <property type="nucleotide sequence ID" value="NZ_AP027370.1"/>
</dbReference>
<dbReference type="PANTHER" id="PTHR32309">
    <property type="entry name" value="TYROSINE-PROTEIN KINASE"/>
    <property type="match status" value="1"/>
</dbReference>
<sequence length="324" mass="36306">MQENTTMPQQPYYVMPPECAEEDEIDLRELFATIGRYKGKIALFTFVVVSLVLAYLLATPNSYSSKAVLAPQEQQKGVSLGGGLGALAGMAGISLGGGQMDAFTSLKTILEDYDFQKYVIEKHNLIDRWYDENLTKGYVFALGYDGLFKLFHSKPEYAHDEKTLFQVYKALKGSVSISSDKKSGAITLSASHPNRFFARDLVLIYLDEAVNRLRENEMLDVDKKIAYYEKALESTNNVQLREQLSQMISSLIQKKVLAQSNRYYNVQPLIMPGVANVMDKTKPKRGLILVVAFITSIILGIFAVFFLEFLKNSKNDEGTAPRAT</sequence>
<evidence type="ECO:0000313" key="9">
    <source>
        <dbReference type="Proteomes" id="UP001321445"/>
    </source>
</evidence>
<dbReference type="Pfam" id="PF02706">
    <property type="entry name" value="Wzz"/>
    <property type="match status" value="1"/>
</dbReference>
<accession>A0ABM8FM51</accession>
<comment type="subcellular location">
    <subcellularLocation>
        <location evidence="1">Cell membrane</location>
        <topology evidence="1">Multi-pass membrane protein</topology>
    </subcellularLocation>
</comment>
<protein>
    <submittedName>
        <fullName evidence="8">LPS biosynthesis protein</fullName>
    </submittedName>
</protein>